<keyword evidence="6" id="KW-1185">Reference proteome</keyword>
<reference evidence="6" key="1">
    <citation type="submission" date="2016-04" db="EMBL/GenBank/DDBJ databases">
        <title>Draft genome sequence of Paludibacter jiangxiensis strain NM7.</title>
        <authorList>
            <person name="Qiu Y."/>
            <person name="Matsuura N."/>
            <person name="Ohashi A."/>
            <person name="Tourlousse M.D."/>
            <person name="Sekiguchi Y."/>
        </authorList>
    </citation>
    <scope>NUCLEOTIDE SEQUENCE [LARGE SCALE GENOMIC DNA]</scope>
    <source>
        <strain evidence="6">NM7</strain>
    </source>
</reference>
<evidence type="ECO:0000256" key="3">
    <source>
        <dbReference type="ARBA" id="ARBA00023163"/>
    </source>
</evidence>
<dbReference type="GO" id="GO:0003700">
    <property type="term" value="F:DNA-binding transcription factor activity"/>
    <property type="evidence" value="ECO:0007669"/>
    <property type="project" value="InterPro"/>
</dbReference>
<dbReference type="PANTHER" id="PTHR42756:SF1">
    <property type="entry name" value="TRANSCRIPTIONAL REPRESSOR OF EMRAB OPERON"/>
    <property type="match status" value="1"/>
</dbReference>
<dbReference type="Pfam" id="PF01047">
    <property type="entry name" value="MarR"/>
    <property type="match status" value="1"/>
</dbReference>
<dbReference type="PROSITE" id="PS50995">
    <property type="entry name" value="HTH_MARR_2"/>
    <property type="match status" value="1"/>
</dbReference>
<evidence type="ECO:0000256" key="1">
    <source>
        <dbReference type="ARBA" id="ARBA00023015"/>
    </source>
</evidence>
<feature type="domain" description="HTH marR-type" evidence="4">
    <location>
        <begin position="7"/>
        <end position="141"/>
    </location>
</feature>
<dbReference type="PANTHER" id="PTHR42756">
    <property type="entry name" value="TRANSCRIPTIONAL REGULATOR, MARR"/>
    <property type="match status" value="1"/>
</dbReference>
<dbReference type="InterPro" id="IPR000835">
    <property type="entry name" value="HTH_MarR-typ"/>
</dbReference>
<dbReference type="STRING" id="681398.PJIAN_3343"/>
<dbReference type="InterPro" id="IPR023187">
    <property type="entry name" value="Tscrpt_reg_MarR-type_CS"/>
</dbReference>
<evidence type="ECO:0000313" key="6">
    <source>
        <dbReference type="Proteomes" id="UP000076586"/>
    </source>
</evidence>
<sequence>MVQVHEDEVFSILTGKVSNAINRTFLRSFSQQGIDITTEQWSVMACLWKKDKVSQQTLCSLTSKDKPSMTRLIDNLEKRSLVMRMADKNDRRNNLIHLTDDGYKLQQKATDIVQNIATKTLNNITEDELNVCRVVLKKIMTNLQ</sequence>
<dbReference type="Proteomes" id="UP000076586">
    <property type="component" value="Unassembled WGS sequence"/>
</dbReference>
<dbReference type="PROSITE" id="PS01117">
    <property type="entry name" value="HTH_MARR_1"/>
    <property type="match status" value="1"/>
</dbReference>
<dbReference type="SMART" id="SM00347">
    <property type="entry name" value="HTH_MARR"/>
    <property type="match status" value="1"/>
</dbReference>
<dbReference type="RefSeq" id="WP_068703856.1">
    <property type="nucleotide sequence ID" value="NZ_BDCR01000003.1"/>
</dbReference>
<comment type="caution">
    <text evidence="5">The sequence shown here is derived from an EMBL/GenBank/DDBJ whole genome shotgun (WGS) entry which is preliminary data.</text>
</comment>
<dbReference type="EMBL" id="BDCR01000003">
    <property type="protein sequence ID" value="GAT63031.1"/>
    <property type="molecule type" value="Genomic_DNA"/>
</dbReference>
<dbReference type="OrthoDB" id="996843at2"/>
<dbReference type="InterPro" id="IPR036390">
    <property type="entry name" value="WH_DNA-bd_sf"/>
</dbReference>
<dbReference type="SUPFAM" id="SSF46785">
    <property type="entry name" value="Winged helix' DNA-binding domain"/>
    <property type="match status" value="1"/>
</dbReference>
<dbReference type="GO" id="GO:0003677">
    <property type="term" value="F:DNA binding"/>
    <property type="evidence" value="ECO:0007669"/>
    <property type="project" value="UniProtKB-KW"/>
</dbReference>
<evidence type="ECO:0000313" key="5">
    <source>
        <dbReference type="EMBL" id="GAT63031.1"/>
    </source>
</evidence>
<accession>A0A170ZV04</accession>
<keyword evidence="3" id="KW-0804">Transcription</keyword>
<dbReference type="Gene3D" id="1.10.10.10">
    <property type="entry name" value="Winged helix-like DNA-binding domain superfamily/Winged helix DNA-binding domain"/>
    <property type="match status" value="1"/>
</dbReference>
<evidence type="ECO:0000259" key="4">
    <source>
        <dbReference type="PROSITE" id="PS50995"/>
    </source>
</evidence>
<protein>
    <submittedName>
        <fullName evidence="5">DNA-binding transcriptional regulator, MarR family</fullName>
    </submittedName>
</protein>
<dbReference type="AlphaFoldDB" id="A0A170ZV04"/>
<organism evidence="5 6">
    <name type="scientific">Paludibacter jiangxiensis</name>
    <dbReference type="NCBI Taxonomy" id="681398"/>
    <lineage>
        <taxon>Bacteria</taxon>
        <taxon>Pseudomonadati</taxon>
        <taxon>Bacteroidota</taxon>
        <taxon>Bacteroidia</taxon>
        <taxon>Bacteroidales</taxon>
        <taxon>Paludibacteraceae</taxon>
        <taxon>Paludibacter</taxon>
    </lineage>
</organism>
<gene>
    <name evidence="5" type="ORF">PJIAN_3343</name>
</gene>
<keyword evidence="2 5" id="KW-0238">DNA-binding</keyword>
<reference evidence="6" key="2">
    <citation type="journal article" date="2017" name="Genome Announc.">
        <title>Draft genome sequence of Paludibacter jiangxiensis NM7(T), a propionate-producing fermentative bacterium.</title>
        <authorList>
            <person name="Qiu Y.-L."/>
            <person name="Tourlousse D.M."/>
            <person name="Matsuura N."/>
            <person name="Ohashi A."/>
            <person name="Sekiguchi Y."/>
        </authorList>
    </citation>
    <scope>NUCLEOTIDE SEQUENCE [LARGE SCALE GENOMIC DNA]</scope>
    <source>
        <strain evidence="6">NM7</strain>
    </source>
</reference>
<evidence type="ECO:0000256" key="2">
    <source>
        <dbReference type="ARBA" id="ARBA00023125"/>
    </source>
</evidence>
<keyword evidence="1" id="KW-0805">Transcription regulation</keyword>
<dbReference type="InterPro" id="IPR036388">
    <property type="entry name" value="WH-like_DNA-bd_sf"/>
</dbReference>
<proteinExistence type="predicted"/>
<dbReference type="PRINTS" id="PR00598">
    <property type="entry name" value="HTHMARR"/>
</dbReference>
<name>A0A170ZV04_9BACT</name>